<keyword evidence="4" id="KW-1185">Reference proteome</keyword>
<sequence length="284" mass="31372">MKLNLCSVIHNALSSKHALIYVEDAEKHFICDLKSTNGTKVNDELIANNAFHPLNDGDTVSFGGYEVIYFKLADGIGGVLDRSADDIQTTATQATENNDTNPLDDSFEFPASTSFMNTEEESSLKNNSEASFNLMLEETYNSDTMLINCSDKETTKLVVDEPEKYSECPEPVKEQEIQHDLSSETIEKSKPNDPPDEADADTLLVNEDVFSEKEKNQTAIENLCTQVCDDHVSNIYAGVPQQSVGVTDETMNLSNVYAGVPQQLDGLMDETMIVGQEDSKEKET</sequence>
<organism evidence="3 4">
    <name type="scientific">Laodelphax striatellus</name>
    <name type="common">Small brown planthopper</name>
    <name type="synonym">Delphax striatella</name>
    <dbReference type="NCBI Taxonomy" id="195883"/>
    <lineage>
        <taxon>Eukaryota</taxon>
        <taxon>Metazoa</taxon>
        <taxon>Ecdysozoa</taxon>
        <taxon>Arthropoda</taxon>
        <taxon>Hexapoda</taxon>
        <taxon>Insecta</taxon>
        <taxon>Pterygota</taxon>
        <taxon>Neoptera</taxon>
        <taxon>Paraneoptera</taxon>
        <taxon>Hemiptera</taxon>
        <taxon>Auchenorrhyncha</taxon>
        <taxon>Fulgoroidea</taxon>
        <taxon>Delphacidae</taxon>
        <taxon>Criomorphinae</taxon>
        <taxon>Laodelphax</taxon>
    </lineage>
</organism>
<gene>
    <name evidence="3" type="ORF">LSTR_LSTR008903</name>
</gene>
<dbReference type="InterPro" id="IPR050923">
    <property type="entry name" value="Cell_Proc_Reg/RNA_Proc"/>
</dbReference>
<dbReference type="OrthoDB" id="342264at2759"/>
<reference evidence="3 4" key="1">
    <citation type="journal article" date="2017" name="Gigascience">
        <title>Genome sequence of the small brown planthopper, Laodelphax striatellus.</title>
        <authorList>
            <person name="Zhu J."/>
            <person name="Jiang F."/>
            <person name="Wang X."/>
            <person name="Yang P."/>
            <person name="Bao Y."/>
            <person name="Zhao W."/>
            <person name="Wang W."/>
            <person name="Lu H."/>
            <person name="Wang Q."/>
            <person name="Cui N."/>
            <person name="Li J."/>
            <person name="Chen X."/>
            <person name="Luo L."/>
            <person name="Yu J."/>
            <person name="Kang L."/>
            <person name="Cui F."/>
        </authorList>
    </citation>
    <scope>NUCLEOTIDE SEQUENCE [LARGE SCALE GENOMIC DNA]</scope>
    <source>
        <strain evidence="3">Lst14</strain>
    </source>
</reference>
<feature type="compositionally biased region" description="Basic and acidic residues" evidence="1">
    <location>
        <begin position="161"/>
        <end position="193"/>
    </location>
</feature>
<dbReference type="Gene3D" id="2.60.200.20">
    <property type="match status" value="1"/>
</dbReference>
<dbReference type="SUPFAM" id="SSF49879">
    <property type="entry name" value="SMAD/FHA domain"/>
    <property type="match status" value="1"/>
</dbReference>
<dbReference type="Proteomes" id="UP000291343">
    <property type="component" value="Unassembled WGS sequence"/>
</dbReference>
<evidence type="ECO:0000313" key="4">
    <source>
        <dbReference type="Proteomes" id="UP000291343"/>
    </source>
</evidence>
<dbReference type="InterPro" id="IPR008984">
    <property type="entry name" value="SMAD_FHA_dom_sf"/>
</dbReference>
<dbReference type="CDD" id="cd00060">
    <property type="entry name" value="FHA"/>
    <property type="match status" value="1"/>
</dbReference>
<dbReference type="SMR" id="A0A482WLG6"/>
<evidence type="ECO:0000259" key="2">
    <source>
        <dbReference type="PROSITE" id="PS50006"/>
    </source>
</evidence>
<accession>A0A482WLG6</accession>
<evidence type="ECO:0000256" key="1">
    <source>
        <dbReference type="SAM" id="MobiDB-lite"/>
    </source>
</evidence>
<dbReference type="PANTHER" id="PTHR23308">
    <property type="entry name" value="NUCLEAR INHIBITOR OF PROTEIN PHOSPHATASE-1"/>
    <property type="match status" value="1"/>
</dbReference>
<name>A0A482WLG6_LAOST</name>
<feature type="region of interest" description="Disordered" evidence="1">
    <location>
        <begin position="161"/>
        <end position="199"/>
    </location>
</feature>
<feature type="domain" description="FHA" evidence="2">
    <location>
        <begin position="1"/>
        <end position="46"/>
    </location>
</feature>
<dbReference type="PROSITE" id="PS50006">
    <property type="entry name" value="FHA_DOMAIN"/>
    <property type="match status" value="1"/>
</dbReference>
<comment type="caution">
    <text evidence="3">The sequence shown here is derived from an EMBL/GenBank/DDBJ whole genome shotgun (WGS) entry which is preliminary data.</text>
</comment>
<dbReference type="InParanoid" id="A0A482WLG6"/>
<protein>
    <recommendedName>
        <fullName evidence="2">FHA domain-containing protein</fullName>
    </recommendedName>
</protein>
<evidence type="ECO:0000313" key="3">
    <source>
        <dbReference type="EMBL" id="RZF34364.1"/>
    </source>
</evidence>
<dbReference type="AlphaFoldDB" id="A0A482WLG6"/>
<dbReference type="EMBL" id="QKKF02031779">
    <property type="protein sequence ID" value="RZF34364.1"/>
    <property type="molecule type" value="Genomic_DNA"/>
</dbReference>
<dbReference type="Pfam" id="PF00498">
    <property type="entry name" value="FHA"/>
    <property type="match status" value="1"/>
</dbReference>
<proteinExistence type="predicted"/>
<dbReference type="InterPro" id="IPR000253">
    <property type="entry name" value="FHA_dom"/>
</dbReference>